<dbReference type="EC" id="2.7.13.3" evidence="2"/>
<dbReference type="GO" id="GO:0000155">
    <property type="term" value="F:phosphorelay sensor kinase activity"/>
    <property type="evidence" value="ECO:0007669"/>
    <property type="project" value="InterPro"/>
</dbReference>
<evidence type="ECO:0000256" key="4">
    <source>
        <dbReference type="ARBA" id="ARBA00022679"/>
    </source>
</evidence>
<dbReference type="InterPro" id="IPR050482">
    <property type="entry name" value="Sensor_HK_TwoCompSys"/>
</dbReference>
<dbReference type="Pfam" id="PF13796">
    <property type="entry name" value="Sensor"/>
    <property type="match status" value="1"/>
</dbReference>
<dbReference type="Proteomes" id="UP000095210">
    <property type="component" value="Chromosome"/>
</dbReference>
<feature type="transmembrane region" description="Helical" evidence="9">
    <location>
        <begin position="121"/>
        <end position="152"/>
    </location>
</feature>
<evidence type="ECO:0000256" key="8">
    <source>
        <dbReference type="ARBA" id="ARBA00023012"/>
    </source>
</evidence>
<keyword evidence="3" id="KW-0597">Phosphoprotein</keyword>
<organism evidence="12 13">
    <name type="scientific">Actinoalloteichus hymeniacidonis</name>
    <dbReference type="NCBI Taxonomy" id="340345"/>
    <lineage>
        <taxon>Bacteria</taxon>
        <taxon>Bacillati</taxon>
        <taxon>Actinomycetota</taxon>
        <taxon>Actinomycetes</taxon>
        <taxon>Pseudonocardiales</taxon>
        <taxon>Pseudonocardiaceae</taxon>
        <taxon>Actinoalloteichus</taxon>
    </lineage>
</organism>
<keyword evidence="8" id="KW-0902">Two-component regulatory system</keyword>
<keyword evidence="9" id="KW-0472">Membrane</keyword>
<reference evidence="13" key="1">
    <citation type="submission" date="2016-03" db="EMBL/GenBank/DDBJ databases">
        <title>Complete genome sequence of the type strain Actinoalloteichus hymeniacidonis DSM 45092.</title>
        <authorList>
            <person name="Schaffert L."/>
            <person name="Albersmeier A."/>
            <person name="Winkler A."/>
            <person name="Kalinowski J."/>
            <person name="Zotchev S."/>
            <person name="Ruckert C."/>
        </authorList>
    </citation>
    <scope>NUCLEOTIDE SEQUENCE [LARGE SCALE GENOMIC DNA]</scope>
    <source>
        <strain evidence="13">HPA177(T) (DSM 45092(T))</strain>
    </source>
</reference>
<feature type="transmembrane region" description="Helical" evidence="9">
    <location>
        <begin position="55"/>
        <end position="79"/>
    </location>
</feature>
<feature type="domain" description="Signal transduction histidine kinase subgroup 3 dimerisation and phosphoacceptor" evidence="10">
    <location>
        <begin position="236"/>
        <end position="308"/>
    </location>
</feature>
<evidence type="ECO:0000256" key="3">
    <source>
        <dbReference type="ARBA" id="ARBA00022553"/>
    </source>
</evidence>
<dbReference type="InterPro" id="IPR011712">
    <property type="entry name" value="Sig_transdc_His_kin_sub3_dim/P"/>
</dbReference>
<dbReference type="SUPFAM" id="SSF55874">
    <property type="entry name" value="ATPase domain of HSP90 chaperone/DNA topoisomerase II/histidine kinase"/>
    <property type="match status" value="1"/>
</dbReference>
<keyword evidence="7" id="KW-0067">ATP-binding</keyword>
<gene>
    <name evidence="12" type="ORF">TL08_16365</name>
</gene>
<accession>A0AAC9HRL7</accession>
<dbReference type="PANTHER" id="PTHR24421:SF10">
    <property type="entry name" value="NITRATE_NITRITE SENSOR PROTEIN NARQ"/>
    <property type="match status" value="1"/>
</dbReference>
<sequence>MSTVVTTPWQAIRMHPLRFLISGWPWRCLLYLACGVFAALPALAVGRWISLSGSITSYLVSVLGVLLISLLGAVPFAALERRRLGILNPEWARRRSGHERPGGPVARLRAWLREQDIWREFGYALVTLTILSLINLAVTVSVLGILFAPLGAGMALILDTGSGPTGGLTVNVPTIMMIAGVWLLIMPVAAYATTAVAAGQAALARFLLLPSGTTMAAKVQELSQSRLRLVDVFEAERSRIERDLHDGAQQRLVSLAMTLGMAELSLADDRTERADSDVARLVVAARKEAQAALGELRELIRGIHPQVLTDLGIEAAVAEVTTRCPIPVGLDIDLPRRPARSVEAVAYFVVSEALANVVKHSQARRAEVAGAPAGAGFVLTVVDDGIGGADPRGGTGLQGLVDRVAVVGGKISLSSPPGGPTELRVELPWHPDSE</sequence>
<protein>
    <recommendedName>
        <fullName evidence="2">histidine kinase</fullName>
        <ecNumber evidence="2">2.7.13.3</ecNumber>
    </recommendedName>
</protein>
<dbReference type="CDD" id="cd16917">
    <property type="entry name" value="HATPase_UhpB-NarQ-NarX-like"/>
    <property type="match status" value="1"/>
</dbReference>
<dbReference type="RefSeq" id="WP_236750290.1">
    <property type="nucleotide sequence ID" value="NZ_CP014859.1"/>
</dbReference>
<evidence type="ECO:0000256" key="2">
    <source>
        <dbReference type="ARBA" id="ARBA00012438"/>
    </source>
</evidence>
<evidence type="ECO:0000313" key="13">
    <source>
        <dbReference type="Proteomes" id="UP000095210"/>
    </source>
</evidence>
<evidence type="ECO:0000256" key="1">
    <source>
        <dbReference type="ARBA" id="ARBA00000085"/>
    </source>
</evidence>
<feature type="domain" description="Putative sensor" evidence="11">
    <location>
        <begin position="31"/>
        <end position="208"/>
    </location>
</feature>
<proteinExistence type="predicted"/>
<dbReference type="InterPro" id="IPR025828">
    <property type="entry name" value="Put_sensor_dom"/>
</dbReference>
<dbReference type="Pfam" id="PF07730">
    <property type="entry name" value="HisKA_3"/>
    <property type="match status" value="1"/>
</dbReference>
<evidence type="ECO:0000313" key="12">
    <source>
        <dbReference type="EMBL" id="AOS64073.1"/>
    </source>
</evidence>
<dbReference type="EMBL" id="CP014859">
    <property type="protein sequence ID" value="AOS64073.1"/>
    <property type="molecule type" value="Genomic_DNA"/>
</dbReference>
<dbReference type="Gene3D" id="1.20.5.1930">
    <property type="match status" value="1"/>
</dbReference>
<dbReference type="PANTHER" id="PTHR24421">
    <property type="entry name" value="NITRATE/NITRITE SENSOR PROTEIN NARX-RELATED"/>
    <property type="match status" value="1"/>
</dbReference>
<keyword evidence="6 12" id="KW-0418">Kinase</keyword>
<feature type="transmembrane region" description="Helical" evidence="9">
    <location>
        <begin position="172"/>
        <end position="198"/>
    </location>
</feature>
<evidence type="ECO:0000259" key="10">
    <source>
        <dbReference type="Pfam" id="PF07730"/>
    </source>
</evidence>
<dbReference type="GO" id="GO:0016020">
    <property type="term" value="C:membrane"/>
    <property type="evidence" value="ECO:0007669"/>
    <property type="project" value="InterPro"/>
</dbReference>
<keyword evidence="4" id="KW-0808">Transferase</keyword>
<keyword evidence="9" id="KW-1133">Transmembrane helix</keyword>
<evidence type="ECO:0000256" key="5">
    <source>
        <dbReference type="ARBA" id="ARBA00022741"/>
    </source>
</evidence>
<feature type="transmembrane region" description="Helical" evidence="9">
    <location>
        <begin position="28"/>
        <end position="49"/>
    </location>
</feature>
<dbReference type="GO" id="GO:0005524">
    <property type="term" value="F:ATP binding"/>
    <property type="evidence" value="ECO:0007669"/>
    <property type="project" value="UniProtKB-KW"/>
</dbReference>
<evidence type="ECO:0000259" key="11">
    <source>
        <dbReference type="Pfam" id="PF13796"/>
    </source>
</evidence>
<dbReference type="KEGG" id="ahm:TL08_16365"/>
<comment type="catalytic activity">
    <reaction evidence="1">
        <text>ATP + protein L-histidine = ADP + protein N-phospho-L-histidine.</text>
        <dbReference type="EC" id="2.7.13.3"/>
    </reaction>
</comment>
<dbReference type="InterPro" id="IPR036890">
    <property type="entry name" value="HATPase_C_sf"/>
</dbReference>
<dbReference type="Gene3D" id="3.30.565.10">
    <property type="entry name" value="Histidine kinase-like ATPase, C-terminal domain"/>
    <property type="match status" value="1"/>
</dbReference>
<keyword evidence="5" id="KW-0547">Nucleotide-binding</keyword>
<evidence type="ECO:0000256" key="6">
    <source>
        <dbReference type="ARBA" id="ARBA00022777"/>
    </source>
</evidence>
<evidence type="ECO:0000256" key="9">
    <source>
        <dbReference type="SAM" id="Phobius"/>
    </source>
</evidence>
<name>A0AAC9HRL7_9PSEU</name>
<keyword evidence="13" id="KW-1185">Reference proteome</keyword>
<keyword evidence="9" id="KW-0812">Transmembrane</keyword>
<evidence type="ECO:0000256" key="7">
    <source>
        <dbReference type="ARBA" id="ARBA00022840"/>
    </source>
</evidence>
<dbReference type="AlphaFoldDB" id="A0AAC9HRL7"/>
<dbReference type="GO" id="GO:0046983">
    <property type="term" value="F:protein dimerization activity"/>
    <property type="evidence" value="ECO:0007669"/>
    <property type="project" value="InterPro"/>
</dbReference>